<feature type="signal peptide" evidence="1">
    <location>
        <begin position="1"/>
        <end position="27"/>
    </location>
</feature>
<evidence type="ECO:0008006" key="4">
    <source>
        <dbReference type="Google" id="ProtNLM"/>
    </source>
</evidence>
<dbReference type="RefSeq" id="WP_109646445.1">
    <property type="nucleotide sequence ID" value="NZ_QGGB01000005.1"/>
</dbReference>
<dbReference type="OrthoDB" id="1524617at2"/>
<keyword evidence="3" id="KW-1185">Reference proteome</keyword>
<protein>
    <recommendedName>
        <fullName evidence="4">Lipid A 3-O-deacylase (PagL)</fullName>
    </recommendedName>
</protein>
<feature type="chain" id="PRO_5016329008" description="Lipid A 3-O-deacylase (PagL)" evidence="1">
    <location>
        <begin position="28"/>
        <end position="207"/>
    </location>
</feature>
<dbReference type="Proteomes" id="UP000245533">
    <property type="component" value="Unassembled WGS sequence"/>
</dbReference>
<evidence type="ECO:0000256" key="1">
    <source>
        <dbReference type="SAM" id="SignalP"/>
    </source>
</evidence>
<dbReference type="InterPro" id="IPR018550">
    <property type="entry name" value="Lipid-A_deacylase-rel"/>
</dbReference>
<dbReference type="AlphaFoldDB" id="A0A316U1Z8"/>
<sequence length="207" mass="22729">MILKCAVHFCCLIIITFLFSVKTSAQTQEGQSSPEELFRPAFGITGNYSPNSFKAWGKVRNTRQSQIMLSYQHTKVTLGKVPVRISTDLIVSSWIRYPIDGANGPRENVFGLGLIPANFDIPLSKKTSGLFLTASAGFLVFDRVFPTVTGTRFNYMLAAGIGYRYQAGENMALQGGYKLKHLSNGNTGETNPGIDSQNIFVGILFTL</sequence>
<evidence type="ECO:0000313" key="2">
    <source>
        <dbReference type="EMBL" id="PWN07096.1"/>
    </source>
</evidence>
<accession>A0A316U1Z8</accession>
<dbReference type="InterPro" id="IPR011250">
    <property type="entry name" value="OMP/PagP_B-barrel"/>
</dbReference>
<comment type="caution">
    <text evidence="2">The sequence shown here is derived from an EMBL/GenBank/DDBJ whole genome shotgun (WGS) entry which is preliminary data.</text>
</comment>
<dbReference type="Gene3D" id="2.40.160.20">
    <property type="match status" value="1"/>
</dbReference>
<dbReference type="Pfam" id="PF09411">
    <property type="entry name" value="PagL"/>
    <property type="match status" value="1"/>
</dbReference>
<name>A0A316U1Z8_9BACT</name>
<dbReference type="SUPFAM" id="SSF56925">
    <property type="entry name" value="OMPA-like"/>
    <property type="match status" value="1"/>
</dbReference>
<reference evidence="2 3" key="1">
    <citation type="submission" date="2018-05" db="EMBL/GenBank/DDBJ databases">
        <title>Rhodohalobacter halophilus gen. nov., sp. nov., a moderately halophilic member of the family Balneolaceae.</title>
        <authorList>
            <person name="Liu Z.-W."/>
        </authorList>
    </citation>
    <scope>NUCLEOTIDE SEQUENCE [LARGE SCALE GENOMIC DNA]</scope>
    <source>
        <strain evidence="2 3">8A47</strain>
    </source>
</reference>
<proteinExistence type="predicted"/>
<keyword evidence="1" id="KW-0732">Signal</keyword>
<evidence type="ECO:0000313" key="3">
    <source>
        <dbReference type="Proteomes" id="UP000245533"/>
    </source>
</evidence>
<gene>
    <name evidence="2" type="ORF">DDZ15_07480</name>
</gene>
<organism evidence="2 3">
    <name type="scientific">Rhodohalobacter mucosus</name>
    <dbReference type="NCBI Taxonomy" id="2079485"/>
    <lineage>
        <taxon>Bacteria</taxon>
        <taxon>Pseudomonadati</taxon>
        <taxon>Balneolota</taxon>
        <taxon>Balneolia</taxon>
        <taxon>Balneolales</taxon>
        <taxon>Balneolaceae</taxon>
        <taxon>Rhodohalobacter</taxon>
    </lineage>
</organism>
<dbReference type="EMBL" id="QGGB01000005">
    <property type="protein sequence ID" value="PWN07096.1"/>
    <property type="molecule type" value="Genomic_DNA"/>
</dbReference>